<accession>A0ABR3GEF8</accession>
<sequence length="97" mass="11195">MTFSPSSGIWLRKNISHLPILSHLRKPPYLKFHRSKSVLDICRSLTNLPPLDARLNSFLRFIEECHHSFHHPQGLPHRTVLVVLGVTVLLQEVLLDE</sequence>
<dbReference type="Proteomes" id="UP001447188">
    <property type="component" value="Unassembled WGS sequence"/>
</dbReference>
<keyword evidence="2" id="KW-1185">Reference proteome</keyword>
<evidence type="ECO:0000313" key="1">
    <source>
        <dbReference type="EMBL" id="KAL0634359.1"/>
    </source>
</evidence>
<comment type="caution">
    <text evidence="1">The sequence shown here is derived from an EMBL/GenBank/DDBJ whole genome shotgun (WGS) entry which is preliminary data.</text>
</comment>
<proteinExistence type="predicted"/>
<name>A0ABR3GEF8_9PEZI</name>
<dbReference type="EMBL" id="JBBBZM010000096">
    <property type="protein sequence ID" value="KAL0634359.1"/>
    <property type="molecule type" value="Genomic_DNA"/>
</dbReference>
<protein>
    <submittedName>
        <fullName evidence="1">Uncharacterized protein</fullName>
    </submittedName>
</protein>
<gene>
    <name evidence="1" type="ORF">Q9L58_006680</name>
</gene>
<reference evidence="1 2" key="1">
    <citation type="submission" date="2024-02" db="EMBL/GenBank/DDBJ databases">
        <title>Discinaceae phylogenomics.</title>
        <authorList>
            <person name="Dirks A.C."/>
            <person name="James T.Y."/>
        </authorList>
    </citation>
    <scope>NUCLEOTIDE SEQUENCE [LARGE SCALE GENOMIC DNA]</scope>
    <source>
        <strain evidence="1 2">ACD0624</strain>
    </source>
</reference>
<evidence type="ECO:0000313" key="2">
    <source>
        <dbReference type="Proteomes" id="UP001447188"/>
    </source>
</evidence>
<organism evidence="1 2">
    <name type="scientific">Discina gigas</name>
    <dbReference type="NCBI Taxonomy" id="1032678"/>
    <lineage>
        <taxon>Eukaryota</taxon>
        <taxon>Fungi</taxon>
        <taxon>Dikarya</taxon>
        <taxon>Ascomycota</taxon>
        <taxon>Pezizomycotina</taxon>
        <taxon>Pezizomycetes</taxon>
        <taxon>Pezizales</taxon>
        <taxon>Discinaceae</taxon>
        <taxon>Discina</taxon>
    </lineage>
</organism>